<proteinExistence type="predicted"/>
<dbReference type="STRING" id="1172194.WQQ_18020"/>
<keyword evidence="1" id="KW-0732">Signal</keyword>
<sequence>MNKAAWIWKCAAVFAGLLGWLPAQAGSAADIPLAVFAAHPDFVEVRLSPTGDYVAAVMRDDERSQLVVLRTATMEASLRLQLPVKQHVDDIWWASPKRLVLSGAVQADGWAAPRRKAICSPSITTARTRATSPAIATDRSIAPSAG</sequence>
<comment type="caution">
    <text evidence="2">The sequence shown here is derived from an EMBL/GenBank/DDBJ whole genome shotgun (WGS) entry which is preliminary data.</text>
</comment>
<evidence type="ECO:0000313" key="2">
    <source>
        <dbReference type="EMBL" id="EIT71665.1"/>
    </source>
</evidence>
<organism evidence="2 3">
    <name type="scientific">Hydrocarboniphaga effusa AP103</name>
    <dbReference type="NCBI Taxonomy" id="1172194"/>
    <lineage>
        <taxon>Bacteria</taxon>
        <taxon>Pseudomonadati</taxon>
        <taxon>Pseudomonadota</taxon>
        <taxon>Gammaproteobacteria</taxon>
        <taxon>Nevskiales</taxon>
        <taxon>Nevskiaceae</taxon>
        <taxon>Hydrocarboniphaga</taxon>
    </lineage>
</organism>
<dbReference type="RefSeq" id="WP_007184751.1">
    <property type="nucleotide sequence ID" value="NZ_AKGD01000001.1"/>
</dbReference>
<gene>
    <name evidence="2" type="ORF">WQQ_18020</name>
</gene>
<reference evidence="2 3" key="1">
    <citation type="journal article" date="2012" name="J. Bacteriol.">
        <title>Genome Sequence of n-Alkane-Degrading Hydrocarboniphaga effusa Strain AP103T (ATCC BAA-332T).</title>
        <authorList>
            <person name="Chang H.K."/>
            <person name="Zylstra G.J."/>
            <person name="Chae J.C."/>
        </authorList>
    </citation>
    <scope>NUCLEOTIDE SEQUENCE [LARGE SCALE GENOMIC DNA]</scope>
    <source>
        <strain evidence="2 3">AP103</strain>
    </source>
</reference>
<dbReference type="Proteomes" id="UP000003704">
    <property type="component" value="Unassembled WGS sequence"/>
</dbReference>
<evidence type="ECO:0000313" key="3">
    <source>
        <dbReference type="Proteomes" id="UP000003704"/>
    </source>
</evidence>
<accession>I8TCJ6</accession>
<feature type="signal peptide" evidence="1">
    <location>
        <begin position="1"/>
        <end position="25"/>
    </location>
</feature>
<evidence type="ECO:0000256" key="1">
    <source>
        <dbReference type="SAM" id="SignalP"/>
    </source>
</evidence>
<feature type="chain" id="PRO_5003714493" evidence="1">
    <location>
        <begin position="26"/>
        <end position="146"/>
    </location>
</feature>
<protein>
    <submittedName>
        <fullName evidence="2">Uncharacterized protein</fullName>
    </submittedName>
</protein>
<dbReference type="EMBL" id="AKGD01000001">
    <property type="protein sequence ID" value="EIT71665.1"/>
    <property type="molecule type" value="Genomic_DNA"/>
</dbReference>
<dbReference type="AlphaFoldDB" id="I8TCJ6"/>
<name>I8TCJ6_9GAMM</name>
<keyword evidence="3" id="KW-1185">Reference proteome</keyword>